<evidence type="ECO:0000256" key="12">
    <source>
        <dbReference type="ARBA" id="ARBA00022917"/>
    </source>
</evidence>
<evidence type="ECO:0000256" key="4">
    <source>
        <dbReference type="ARBA" id="ARBA00022490"/>
    </source>
</evidence>
<feature type="domain" description="FDX-ACB" evidence="16">
    <location>
        <begin position="591"/>
        <end position="684"/>
    </location>
</feature>
<evidence type="ECO:0000256" key="10">
    <source>
        <dbReference type="ARBA" id="ARBA00022842"/>
    </source>
</evidence>
<dbReference type="Pfam" id="PF03484">
    <property type="entry name" value="B5"/>
    <property type="match status" value="1"/>
</dbReference>
<evidence type="ECO:0000256" key="13">
    <source>
        <dbReference type="ARBA" id="ARBA00023146"/>
    </source>
</evidence>
<feature type="binding site" evidence="15">
    <location>
        <position position="354"/>
    </location>
    <ligand>
        <name>Mg(2+)</name>
        <dbReference type="ChEBI" id="CHEBI:18420"/>
        <note>shared with alpha subunit</note>
    </ligand>
</feature>
<evidence type="ECO:0000256" key="9">
    <source>
        <dbReference type="ARBA" id="ARBA00022840"/>
    </source>
</evidence>
<dbReference type="Proteomes" id="UP000178187">
    <property type="component" value="Unassembled WGS sequence"/>
</dbReference>
<keyword evidence="5" id="KW-0820">tRNA-binding</keyword>
<comment type="similarity">
    <text evidence="2 15">Belongs to the phenylalanyl-tRNA synthetase beta subunit family. Type 1 subfamily.</text>
</comment>
<keyword evidence="11" id="KW-0694">RNA-binding</keyword>
<evidence type="ECO:0000259" key="17">
    <source>
        <dbReference type="PROSITE" id="PS51483"/>
    </source>
</evidence>
<feature type="binding site" evidence="15">
    <location>
        <position position="344"/>
    </location>
    <ligand>
        <name>Mg(2+)</name>
        <dbReference type="ChEBI" id="CHEBI:18420"/>
        <note>shared with alpha subunit</note>
    </ligand>
</feature>
<protein>
    <recommendedName>
        <fullName evidence="15">Phenylalanine--tRNA ligase beta subunit</fullName>
        <ecNumber evidence="15">6.1.1.20</ecNumber>
    </recommendedName>
    <alternativeName>
        <fullName evidence="15">Phenylalanyl-tRNA synthetase beta subunit</fullName>
        <shortName evidence="15">PheRS</shortName>
    </alternativeName>
</protein>
<comment type="caution">
    <text evidence="18">The sequence shown here is derived from an EMBL/GenBank/DDBJ whole genome shotgun (WGS) entry which is preliminary data.</text>
</comment>
<evidence type="ECO:0000313" key="18">
    <source>
        <dbReference type="EMBL" id="OGW99433.1"/>
    </source>
</evidence>
<dbReference type="GO" id="GO:0004826">
    <property type="term" value="F:phenylalanine-tRNA ligase activity"/>
    <property type="evidence" value="ECO:0007669"/>
    <property type="project" value="UniProtKB-UniRule"/>
</dbReference>
<dbReference type="Pfam" id="PF03147">
    <property type="entry name" value="FDX-ACB"/>
    <property type="match status" value="1"/>
</dbReference>
<comment type="subcellular location">
    <subcellularLocation>
        <location evidence="1 15">Cytoplasm</location>
    </subcellularLocation>
</comment>
<evidence type="ECO:0000259" key="16">
    <source>
        <dbReference type="PROSITE" id="PS51447"/>
    </source>
</evidence>
<organism evidence="18 19">
    <name type="scientific">Candidatus Danuiimicrobium aquiferis</name>
    <dbReference type="NCBI Taxonomy" id="1801832"/>
    <lineage>
        <taxon>Bacteria</taxon>
        <taxon>Pseudomonadati</taxon>
        <taxon>Candidatus Omnitrophota</taxon>
        <taxon>Candidatus Danuiimicrobium</taxon>
    </lineage>
</organism>
<keyword evidence="8 15" id="KW-0547">Nucleotide-binding</keyword>
<name>A0A1G1L2P9_9BACT</name>
<dbReference type="SUPFAM" id="SSF54991">
    <property type="entry name" value="Anticodon-binding domain of PheRS"/>
    <property type="match status" value="1"/>
</dbReference>
<dbReference type="InterPro" id="IPR009061">
    <property type="entry name" value="DNA-bd_dom_put_sf"/>
</dbReference>
<dbReference type="Gene3D" id="3.50.40.10">
    <property type="entry name" value="Phenylalanyl-trna Synthetase, Chain B, domain 3"/>
    <property type="match status" value="1"/>
</dbReference>
<feature type="binding site" evidence="15">
    <location>
        <position position="350"/>
    </location>
    <ligand>
        <name>Mg(2+)</name>
        <dbReference type="ChEBI" id="CHEBI:18420"/>
        <note>shared with alpha subunit</note>
    </ligand>
</feature>
<feature type="binding site" evidence="15">
    <location>
        <position position="353"/>
    </location>
    <ligand>
        <name>Mg(2+)</name>
        <dbReference type="ChEBI" id="CHEBI:18420"/>
        <note>shared with alpha subunit</note>
    </ligand>
</feature>
<dbReference type="SUPFAM" id="SSF56037">
    <property type="entry name" value="PheT/TilS domain"/>
    <property type="match status" value="1"/>
</dbReference>
<dbReference type="InterPro" id="IPR045060">
    <property type="entry name" value="Phe-tRNA-ligase_IIc_bsu"/>
</dbReference>
<dbReference type="PANTHER" id="PTHR10947:SF0">
    <property type="entry name" value="PHENYLALANINE--TRNA LIGASE BETA SUBUNIT"/>
    <property type="match status" value="1"/>
</dbReference>
<dbReference type="Gene3D" id="3.30.56.10">
    <property type="match status" value="2"/>
</dbReference>
<gene>
    <name evidence="15" type="primary">pheT</name>
    <name evidence="18" type="ORF">A3G33_00880</name>
</gene>
<dbReference type="PANTHER" id="PTHR10947">
    <property type="entry name" value="PHENYLALANYL-TRNA SYNTHETASE BETA CHAIN AND LEUCINE-RICH REPEAT-CONTAINING PROTEIN 47"/>
    <property type="match status" value="1"/>
</dbReference>
<dbReference type="InterPro" id="IPR036690">
    <property type="entry name" value="Fdx_antiC-bd_sf"/>
</dbReference>
<dbReference type="CDD" id="cd00769">
    <property type="entry name" value="PheRS_beta_core"/>
    <property type="match status" value="1"/>
</dbReference>
<dbReference type="InterPro" id="IPR005147">
    <property type="entry name" value="tRNA_synthase_B5-dom"/>
</dbReference>
<feature type="domain" description="B5" evidence="17">
    <location>
        <begin position="289"/>
        <end position="366"/>
    </location>
</feature>
<evidence type="ECO:0000256" key="14">
    <source>
        <dbReference type="ARBA" id="ARBA00049255"/>
    </source>
</evidence>
<dbReference type="Pfam" id="PF17759">
    <property type="entry name" value="tRNA_synthFbeta"/>
    <property type="match status" value="1"/>
</dbReference>
<evidence type="ECO:0000256" key="5">
    <source>
        <dbReference type="ARBA" id="ARBA00022555"/>
    </source>
</evidence>
<dbReference type="GO" id="GO:0005524">
    <property type="term" value="F:ATP binding"/>
    <property type="evidence" value="ECO:0007669"/>
    <property type="project" value="UniProtKB-UniRule"/>
</dbReference>
<dbReference type="GO" id="GO:0006432">
    <property type="term" value="P:phenylalanyl-tRNA aminoacylation"/>
    <property type="evidence" value="ECO:0007669"/>
    <property type="project" value="UniProtKB-UniRule"/>
</dbReference>
<comment type="catalytic activity">
    <reaction evidence="14 15">
        <text>tRNA(Phe) + L-phenylalanine + ATP = L-phenylalanyl-tRNA(Phe) + AMP + diphosphate + H(+)</text>
        <dbReference type="Rhea" id="RHEA:19413"/>
        <dbReference type="Rhea" id="RHEA-COMP:9668"/>
        <dbReference type="Rhea" id="RHEA-COMP:9699"/>
        <dbReference type="ChEBI" id="CHEBI:15378"/>
        <dbReference type="ChEBI" id="CHEBI:30616"/>
        <dbReference type="ChEBI" id="CHEBI:33019"/>
        <dbReference type="ChEBI" id="CHEBI:58095"/>
        <dbReference type="ChEBI" id="CHEBI:78442"/>
        <dbReference type="ChEBI" id="CHEBI:78531"/>
        <dbReference type="ChEBI" id="CHEBI:456215"/>
        <dbReference type="EC" id="6.1.1.20"/>
    </reaction>
</comment>
<sequence>MKLSLNWLKDYVSVKDSPETIARGLTMAGLEVKSSKPAGPDTVFEIEITTNRPDWLSHIGVAREIHAAMGGKFSLPPAENKIPRTKNDTLTVTIPEPDRKMCPYYSACLLEDVEWQDTPAFIKERLEACGIRSINFPVDITNFVLLEIGQPLHAFDFDKLSGGQIYARRAHSGEKLVAIDGKTYDLEPADLIIADNEKPVAIGGVMGGQESEVNDRTRNILLESAFFEPSVVRKTSRRLKLVSESSYRFERRVDPRTVDWGRERAVYLFRKYAKVGRVSLVCSVGKLPINEPSVKFEYNLLKKAVGIDIPPNKVNGYFSRLGLKVLKKTKTGVTVKIPSFRSSDLTRPVDLVEEVARLYGYDRIPETLPKMFPMKPVVNPMLALEKRVRTLSNALGLFETVTFSLVDPVPYERLGLNKSQWVQLINPQNKEWTLMRPTFLSSMIQVVEKNLNAGETSIRIFEIGNRYLLQNPVELPHEERMLAMAMSGEASEHWLEPKRKISFYDLKGAVEEILKQLAIRAVFKPIDRDSIFESGMGMNVEIEGQMTGYFGLLSKKVQALFGIEQPVLYAELSLEKMVPFSDRLRAMEELPKFPASPRDLTMIVSDSVRSEEMIEHIQKQGGILIKKVEVFDCFKGKKIPEGKKSLSYRIIYQAEDRTLQNEEVNQLHFAIVEFLRKTCGAELPI</sequence>
<dbReference type="GO" id="GO:0009328">
    <property type="term" value="C:phenylalanine-tRNA ligase complex"/>
    <property type="evidence" value="ECO:0007669"/>
    <property type="project" value="TreeGrafter"/>
</dbReference>
<dbReference type="PROSITE" id="PS51447">
    <property type="entry name" value="FDX_ACB"/>
    <property type="match status" value="1"/>
</dbReference>
<dbReference type="SUPFAM" id="SSF46955">
    <property type="entry name" value="Putative DNA-binding domain"/>
    <property type="match status" value="2"/>
</dbReference>
<keyword evidence="4 15" id="KW-0963">Cytoplasm</keyword>
<dbReference type="InterPro" id="IPR005121">
    <property type="entry name" value="Fdx_antiC-bd"/>
</dbReference>
<dbReference type="GO" id="GO:0000049">
    <property type="term" value="F:tRNA binding"/>
    <property type="evidence" value="ECO:0007669"/>
    <property type="project" value="UniProtKB-KW"/>
</dbReference>
<keyword evidence="7 15" id="KW-0479">Metal-binding</keyword>
<evidence type="ECO:0000256" key="6">
    <source>
        <dbReference type="ARBA" id="ARBA00022598"/>
    </source>
</evidence>
<evidence type="ECO:0000256" key="8">
    <source>
        <dbReference type="ARBA" id="ARBA00022741"/>
    </source>
</evidence>
<accession>A0A1G1L2P9</accession>
<evidence type="ECO:0000256" key="1">
    <source>
        <dbReference type="ARBA" id="ARBA00004496"/>
    </source>
</evidence>
<reference evidence="18 19" key="1">
    <citation type="journal article" date="2016" name="Nat. Commun.">
        <title>Thousands of microbial genomes shed light on interconnected biogeochemical processes in an aquifer system.</title>
        <authorList>
            <person name="Anantharaman K."/>
            <person name="Brown C.T."/>
            <person name="Hug L.A."/>
            <person name="Sharon I."/>
            <person name="Castelle C.J."/>
            <person name="Probst A.J."/>
            <person name="Thomas B.C."/>
            <person name="Singh A."/>
            <person name="Wilkins M.J."/>
            <person name="Karaoz U."/>
            <person name="Brodie E.L."/>
            <person name="Williams K.H."/>
            <person name="Hubbard S.S."/>
            <person name="Banfield J.F."/>
        </authorList>
    </citation>
    <scope>NUCLEOTIDE SEQUENCE [LARGE SCALE GENOMIC DNA]</scope>
</reference>
<dbReference type="SMART" id="SM00873">
    <property type="entry name" value="B3_4"/>
    <property type="match status" value="1"/>
</dbReference>
<keyword evidence="13 15" id="KW-0030">Aminoacyl-tRNA synthetase</keyword>
<dbReference type="InterPro" id="IPR005146">
    <property type="entry name" value="B3/B4_tRNA-bd"/>
</dbReference>
<dbReference type="EC" id="6.1.1.20" evidence="15"/>
<dbReference type="PROSITE" id="PS51483">
    <property type="entry name" value="B5"/>
    <property type="match status" value="1"/>
</dbReference>
<evidence type="ECO:0000256" key="3">
    <source>
        <dbReference type="ARBA" id="ARBA00011209"/>
    </source>
</evidence>
<dbReference type="GO" id="GO:0000287">
    <property type="term" value="F:magnesium ion binding"/>
    <property type="evidence" value="ECO:0007669"/>
    <property type="project" value="UniProtKB-UniRule"/>
</dbReference>
<dbReference type="FunFam" id="3.30.70.380:FF:000001">
    <property type="entry name" value="Phenylalanine--tRNA ligase beta subunit"/>
    <property type="match status" value="1"/>
</dbReference>
<dbReference type="SMART" id="SM00874">
    <property type="entry name" value="B5"/>
    <property type="match status" value="1"/>
</dbReference>
<dbReference type="InterPro" id="IPR045864">
    <property type="entry name" value="aa-tRNA-synth_II/BPL/LPL"/>
</dbReference>
<dbReference type="InterPro" id="IPR041616">
    <property type="entry name" value="PheRS_beta_core"/>
</dbReference>
<dbReference type="Gene3D" id="3.30.70.380">
    <property type="entry name" value="Ferrodoxin-fold anticodon-binding domain"/>
    <property type="match status" value="1"/>
</dbReference>
<dbReference type="SMART" id="SM00896">
    <property type="entry name" value="FDX-ACB"/>
    <property type="match status" value="1"/>
</dbReference>
<evidence type="ECO:0000256" key="15">
    <source>
        <dbReference type="HAMAP-Rule" id="MF_00283"/>
    </source>
</evidence>
<evidence type="ECO:0000256" key="11">
    <source>
        <dbReference type="ARBA" id="ARBA00022884"/>
    </source>
</evidence>
<keyword evidence="10 15" id="KW-0460">Magnesium</keyword>
<dbReference type="Pfam" id="PF03483">
    <property type="entry name" value="B3_4"/>
    <property type="match status" value="1"/>
</dbReference>
<comment type="cofactor">
    <cofactor evidence="15">
        <name>Mg(2+)</name>
        <dbReference type="ChEBI" id="CHEBI:18420"/>
    </cofactor>
    <text evidence="15">Binds 2 magnesium ions per tetramer.</text>
</comment>
<proteinExistence type="inferred from homology"/>
<comment type="subunit">
    <text evidence="3 15">Tetramer of two alpha and two beta subunits.</text>
</comment>
<dbReference type="NCBIfam" id="TIGR00472">
    <property type="entry name" value="pheT_bact"/>
    <property type="match status" value="1"/>
</dbReference>
<dbReference type="HAMAP" id="MF_00283">
    <property type="entry name" value="Phe_tRNA_synth_beta1"/>
    <property type="match status" value="1"/>
</dbReference>
<dbReference type="SUPFAM" id="SSF55681">
    <property type="entry name" value="Class II aaRS and biotin synthetases"/>
    <property type="match status" value="1"/>
</dbReference>
<dbReference type="Gene3D" id="3.30.930.10">
    <property type="entry name" value="Bira Bifunctional Protein, Domain 2"/>
    <property type="match status" value="1"/>
</dbReference>
<keyword evidence="9 15" id="KW-0067">ATP-binding</keyword>
<evidence type="ECO:0000256" key="2">
    <source>
        <dbReference type="ARBA" id="ARBA00008653"/>
    </source>
</evidence>
<keyword evidence="6 15" id="KW-0436">Ligase</keyword>
<dbReference type="AlphaFoldDB" id="A0A1G1L2P9"/>
<keyword evidence="12 15" id="KW-0648">Protein biosynthesis</keyword>
<dbReference type="InterPro" id="IPR004532">
    <property type="entry name" value="Phe-tRNA-ligase_IIc_bsu_bact"/>
</dbReference>
<dbReference type="FunFam" id="3.30.56.10:FF:000001">
    <property type="entry name" value="Phenylalanine--tRNA ligase beta subunit"/>
    <property type="match status" value="1"/>
</dbReference>
<dbReference type="EMBL" id="MHFR01000007">
    <property type="protein sequence ID" value="OGW99433.1"/>
    <property type="molecule type" value="Genomic_DNA"/>
</dbReference>
<evidence type="ECO:0000256" key="7">
    <source>
        <dbReference type="ARBA" id="ARBA00022723"/>
    </source>
</evidence>
<dbReference type="InterPro" id="IPR020825">
    <property type="entry name" value="Phe-tRNA_synthase-like_B3/B4"/>
</dbReference>
<evidence type="ECO:0000313" key="19">
    <source>
        <dbReference type="Proteomes" id="UP000178187"/>
    </source>
</evidence>